<evidence type="ECO:0000313" key="5">
    <source>
        <dbReference type="Proteomes" id="UP000317977"/>
    </source>
</evidence>
<accession>A0A5C6EJF8</accession>
<dbReference type="SUPFAM" id="SSF53300">
    <property type="entry name" value="vWA-like"/>
    <property type="match status" value="1"/>
</dbReference>
<feature type="chain" id="PRO_5022999341" evidence="2">
    <location>
        <begin position="27"/>
        <end position="500"/>
    </location>
</feature>
<organism evidence="4 5">
    <name type="scientific">Rubripirellula reticaptiva</name>
    <dbReference type="NCBI Taxonomy" id="2528013"/>
    <lineage>
        <taxon>Bacteria</taxon>
        <taxon>Pseudomonadati</taxon>
        <taxon>Planctomycetota</taxon>
        <taxon>Planctomycetia</taxon>
        <taxon>Pirellulales</taxon>
        <taxon>Pirellulaceae</taxon>
        <taxon>Rubripirellula</taxon>
    </lineage>
</organism>
<dbReference type="Pfam" id="PF00092">
    <property type="entry name" value="VWA"/>
    <property type="match status" value="1"/>
</dbReference>
<dbReference type="RefSeq" id="WP_146535464.1">
    <property type="nucleotide sequence ID" value="NZ_SJPX01000004.1"/>
</dbReference>
<dbReference type="OrthoDB" id="9805121at2"/>
<dbReference type="PANTHER" id="PTHR10579">
    <property type="entry name" value="CALCIUM-ACTIVATED CHLORIDE CHANNEL REGULATOR"/>
    <property type="match status" value="1"/>
</dbReference>
<evidence type="ECO:0000256" key="1">
    <source>
        <dbReference type="SAM" id="MobiDB-lite"/>
    </source>
</evidence>
<feature type="compositionally biased region" description="Polar residues" evidence="1">
    <location>
        <begin position="466"/>
        <end position="475"/>
    </location>
</feature>
<protein>
    <submittedName>
        <fullName evidence="4">von Willebrand factor type A domain protein</fullName>
    </submittedName>
</protein>
<dbReference type="Gene3D" id="3.40.50.410">
    <property type="entry name" value="von Willebrand factor, type A domain"/>
    <property type="match status" value="1"/>
</dbReference>
<dbReference type="SMART" id="SM00327">
    <property type="entry name" value="VWA"/>
    <property type="match status" value="1"/>
</dbReference>
<feature type="region of interest" description="Disordered" evidence="1">
    <location>
        <begin position="454"/>
        <end position="500"/>
    </location>
</feature>
<feature type="signal peptide" evidence="2">
    <location>
        <begin position="1"/>
        <end position="26"/>
    </location>
</feature>
<dbReference type="InterPro" id="IPR036465">
    <property type="entry name" value="vWFA_dom_sf"/>
</dbReference>
<sequence precursor="true">MKTFRLTSHLSLIALTCVIVSQTANAQIFPALNAREGKGNQDSSSEQVKEANSVDVQVRLSNPTMLSGKNEINYVRITLTGSEPAEAPAAPPVNVAIVIDTSGSMQGSKIVQARNAAIAAIDRLRNQDIVSVVLYDSVVTVLVPATKASDRELIKSKIRSIKADGSTALFAGVAKGAAEVRKFLSNGSVNRVILLSDGQANIGPSSPRELERLGASLVKEGISVTTLGLGLGYNEDLMSGLAATGSGNHIFVEEAQDLVAVFNNEFNDLMSVVASDFKIKVTTNDGVRPVRVLGTKADIVGHDVYLPLAQLYSNQERYFVLEVEVDSAENAKQANLLSVNVDYQDMINGSSASYKTDVGVKYTRDIAEVKAHRDHETYAYCSVQIANEKNVRATALRDAGQIEEAQQLLTSNAATLEEVMRECQENDALGVLPELEMNMNYNRDSAELVKNKDWNRSRKVMRGKQNEIQSQQSSGMMDYIFGGSKTRSKSDTSSGSSSSK</sequence>
<feature type="domain" description="VWFA" evidence="3">
    <location>
        <begin position="94"/>
        <end position="273"/>
    </location>
</feature>
<feature type="compositionally biased region" description="Low complexity" evidence="1">
    <location>
        <begin position="491"/>
        <end position="500"/>
    </location>
</feature>
<keyword evidence="2" id="KW-0732">Signal</keyword>
<keyword evidence="5" id="KW-1185">Reference proteome</keyword>
<proteinExistence type="predicted"/>
<dbReference type="PANTHER" id="PTHR10579:SF43">
    <property type="entry name" value="ZINC FINGER (C3HC4-TYPE RING FINGER) FAMILY PROTEIN"/>
    <property type="match status" value="1"/>
</dbReference>
<dbReference type="Proteomes" id="UP000317977">
    <property type="component" value="Unassembled WGS sequence"/>
</dbReference>
<evidence type="ECO:0000256" key="2">
    <source>
        <dbReference type="SAM" id="SignalP"/>
    </source>
</evidence>
<gene>
    <name evidence="4" type="ORF">Poly59_37760</name>
</gene>
<dbReference type="PROSITE" id="PS50234">
    <property type="entry name" value="VWFA"/>
    <property type="match status" value="1"/>
</dbReference>
<dbReference type="EMBL" id="SJPX01000004">
    <property type="protein sequence ID" value="TWU49162.1"/>
    <property type="molecule type" value="Genomic_DNA"/>
</dbReference>
<comment type="caution">
    <text evidence="4">The sequence shown here is derived from an EMBL/GenBank/DDBJ whole genome shotgun (WGS) entry which is preliminary data.</text>
</comment>
<name>A0A5C6EJF8_9BACT</name>
<evidence type="ECO:0000313" key="4">
    <source>
        <dbReference type="EMBL" id="TWU49162.1"/>
    </source>
</evidence>
<dbReference type="InterPro" id="IPR051266">
    <property type="entry name" value="CLCR"/>
</dbReference>
<dbReference type="AlphaFoldDB" id="A0A5C6EJF8"/>
<reference evidence="4 5" key="1">
    <citation type="submission" date="2019-02" db="EMBL/GenBank/DDBJ databases">
        <title>Deep-cultivation of Planctomycetes and their phenomic and genomic characterization uncovers novel biology.</title>
        <authorList>
            <person name="Wiegand S."/>
            <person name="Jogler M."/>
            <person name="Boedeker C."/>
            <person name="Pinto D."/>
            <person name="Vollmers J."/>
            <person name="Rivas-Marin E."/>
            <person name="Kohn T."/>
            <person name="Peeters S.H."/>
            <person name="Heuer A."/>
            <person name="Rast P."/>
            <person name="Oberbeckmann S."/>
            <person name="Bunk B."/>
            <person name="Jeske O."/>
            <person name="Meyerdierks A."/>
            <person name="Storesund J.E."/>
            <person name="Kallscheuer N."/>
            <person name="Luecker S."/>
            <person name="Lage O.M."/>
            <person name="Pohl T."/>
            <person name="Merkel B.J."/>
            <person name="Hornburger P."/>
            <person name="Mueller R.-W."/>
            <person name="Bruemmer F."/>
            <person name="Labrenz M."/>
            <person name="Spormann A.M."/>
            <person name="Op Den Camp H."/>
            <person name="Overmann J."/>
            <person name="Amann R."/>
            <person name="Jetten M.S.M."/>
            <person name="Mascher T."/>
            <person name="Medema M.H."/>
            <person name="Devos D.P."/>
            <person name="Kaster A.-K."/>
            <person name="Ovreas L."/>
            <person name="Rohde M."/>
            <person name="Galperin M.Y."/>
            <person name="Jogler C."/>
        </authorList>
    </citation>
    <scope>NUCLEOTIDE SEQUENCE [LARGE SCALE GENOMIC DNA]</scope>
    <source>
        <strain evidence="4 5">Poly59</strain>
    </source>
</reference>
<dbReference type="InterPro" id="IPR002035">
    <property type="entry name" value="VWF_A"/>
</dbReference>
<evidence type="ECO:0000259" key="3">
    <source>
        <dbReference type="PROSITE" id="PS50234"/>
    </source>
</evidence>